<feature type="disulfide bond" description="Redox-active" evidence="6">
    <location>
        <begin position="240"/>
        <end position="242"/>
    </location>
</feature>
<evidence type="ECO:0000313" key="8">
    <source>
        <dbReference type="Proteomes" id="UP000777303"/>
    </source>
</evidence>
<dbReference type="GO" id="GO:0005737">
    <property type="term" value="C:cytoplasm"/>
    <property type="evidence" value="ECO:0007669"/>
    <property type="project" value="UniProtKB-SubCell"/>
</dbReference>
<dbReference type="AlphaFoldDB" id="A0A948TJL5"/>
<keyword evidence="1 6" id="KW-0963">Cytoplasm</keyword>
<evidence type="ECO:0000256" key="5">
    <source>
        <dbReference type="ARBA" id="ARBA00023284"/>
    </source>
</evidence>
<keyword evidence="5 6" id="KW-0676">Redox-active center</keyword>
<organism evidence="7 8">
    <name type="scientific">Candidatus Paralactobacillus gallistercoris</name>
    <dbReference type="NCBI Taxonomy" id="2838724"/>
    <lineage>
        <taxon>Bacteria</taxon>
        <taxon>Bacillati</taxon>
        <taxon>Bacillota</taxon>
        <taxon>Bacilli</taxon>
        <taxon>Lactobacillales</taxon>
        <taxon>Lactobacillaceae</taxon>
        <taxon>Lactobacillus</taxon>
    </lineage>
</organism>
<dbReference type="InterPro" id="IPR016154">
    <property type="entry name" value="Heat_shock_Hsp33_C"/>
</dbReference>
<keyword evidence="2 6" id="KW-0862">Zinc</keyword>
<evidence type="ECO:0000256" key="1">
    <source>
        <dbReference type="ARBA" id="ARBA00022490"/>
    </source>
</evidence>
<dbReference type="PANTHER" id="PTHR30111">
    <property type="entry name" value="33 KDA CHAPERONIN"/>
    <property type="match status" value="1"/>
</dbReference>
<sequence length="297" mass="32082">MNNNDYLVKAITKDGSLRAFAINATNTVKTAQKIHDTWSASSAALGRTIVGSGLLAAAELKDDQHLTVRVAGDGPVGGIIVDADAQGHLRGYIQNPHVNLPLNNKGKIDVQRVVGKNGSLSVTKDLGLKQPFTGQVPLISGELGEDFTYYLAKSEQIPSAVGLSVFVNADNTIGVAGGFLVQALPGATDAELTKLEKTIKELPLVSQLLREGNTPEQILERIFGTDQLKFLGTEAITYHCNCSKEHFADLLATLSDKELNSMINDDHGAEVTCKFCGKHYRYSEAELRDILKQKHTK</sequence>
<evidence type="ECO:0000313" key="7">
    <source>
        <dbReference type="EMBL" id="MBU3851950.1"/>
    </source>
</evidence>
<dbReference type="PIRSF" id="PIRSF005261">
    <property type="entry name" value="Heat_shock_Hsp33"/>
    <property type="match status" value="1"/>
</dbReference>
<gene>
    <name evidence="6 7" type="primary">hslO</name>
    <name evidence="7" type="ORF">H9901_04555</name>
</gene>
<comment type="similarity">
    <text evidence="6">Belongs to the HSP33 family.</text>
</comment>
<accession>A0A948TJL5</accession>
<comment type="caution">
    <text evidence="7">The sequence shown here is derived from an EMBL/GenBank/DDBJ whole genome shotgun (WGS) entry which is preliminary data.</text>
</comment>
<keyword evidence="4 6" id="KW-0143">Chaperone</keyword>
<dbReference type="NCBIfam" id="NF001033">
    <property type="entry name" value="PRK00114.1"/>
    <property type="match status" value="1"/>
</dbReference>
<dbReference type="GO" id="GO:0044183">
    <property type="term" value="F:protein folding chaperone"/>
    <property type="evidence" value="ECO:0007669"/>
    <property type="project" value="TreeGrafter"/>
</dbReference>
<dbReference type="Gene3D" id="3.90.1280.10">
    <property type="entry name" value="HSP33 redox switch-like"/>
    <property type="match status" value="1"/>
</dbReference>
<keyword evidence="3 6" id="KW-1015">Disulfide bond</keyword>
<dbReference type="SUPFAM" id="SSF118352">
    <property type="entry name" value="HSP33 redox switch-like"/>
    <property type="match status" value="1"/>
</dbReference>
<dbReference type="Gene3D" id="3.55.30.10">
    <property type="entry name" value="Hsp33 domain"/>
    <property type="match status" value="1"/>
</dbReference>
<dbReference type="Proteomes" id="UP000777303">
    <property type="component" value="Unassembled WGS sequence"/>
</dbReference>
<evidence type="ECO:0000256" key="6">
    <source>
        <dbReference type="HAMAP-Rule" id="MF_00117"/>
    </source>
</evidence>
<evidence type="ECO:0000256" key="3">
    <source>
        <dbReference type="ARBA" id="ARBA00023157"/>
    </source>
</evidence>
<dbReference type="InterPro" id="IPR016153">
    <property type="entry name" value="Heat_shock_Hsp33_N"/>
</dbReference>
<dbReference type="EMBL" id="JAHLFS010000055">
    <property type="protein sequence ID" value="MBU3851950.1"/>
    <property type="molecule type" value="Genomic_DNA"/>
</dbReference>
<feature type="disulfide bond" description="Redox-active" evidence="6">
    <location>
        <begin position="273"/>
        <end position="276"/>
    </location>
</feature>
<dbReference type="HAMAP" id="MF_00117">
    <property type="entry name" value="HslO"/>
    <property type="match status" value="1"/>
</dbReference>
<evidence type="ECO:0000256" key="2">
    <source>
        <dbReference type="ARBA" id="ARBA00022833"/>
    </source>
</evidence>
<reference evidence="7" key="1">
    <citation type="journal article" date="2021" name="PeerJ">
        <title>Extensive microbial diversity within the chicken gut microbiome revealed by metagenomics and culture.</title>
        <authorList>
            <person name="Gilroy R."/>
            <person name="Ravi A."/>
            <person name="Getino M."/>
            <person name="Pursley I."/>
            <person name="Horton D.L."/>
            <person name="Alikhan N.F."/>
            <person name="Baker D."/>
            <person name="Gharbi K."/>
            <person name="Hall N."/>
            <person name="Watson M."/>
            <person name="Adriaenssens E.M."/>
            <person name="Foster-Nyarko E."/>
            <person name="Jarju S."/>
            <person name="Secka A."/>
            <person name="Antonio M."/>
            <person name="Oren A."/>
            <person name="Chaudhuri R.R."/>
            <person name="La Ragione R."/>
            <person name="Hildebrand F."/>
            <person name="Pallen M.J."/>
        </authorList>
    </citation>
    <scope>NUCLEOTIDE SEQUENCE</scope>
    <source>
        <strain evidence="7">F6-6636</strain>
    </source>
</reference>
<dbReference type="SUPFAM" id="SSF64397">
    <property type="entry name" value="Hsp33 domain"/>
    <property type="match status" value="1"/>
</dbReference>
<name>A0A948TJL5_9LACO</name>
<evidence type="ECO:0000256" key="4">
    <source>
        <dbReference type="ARBA" id="ARBA00023186"/>
    </source>
</evidence>
<dbReference type="GO" id="GO:0051082">
    <property type="term" value="F:unfolded protein binding"/>
    <property type="evidence" value="ECO:0007669"/>
    <property type="project" value="UniProtKB-UniRule"/>
</dbReference>
<dbReference type="InterPro" id="IPR000397">
    <property type="entry name" value="Heat_shock_Hsp33"/>
</dbReference>
<comment type="subcellular location">
    <subcellularLocation>
        <location evidence="6">Cytoplasm</location>
    </subcellularLocation>
</comment>
<proteinExistence type="inferred from homology"/>
<dbReference type="Pfam" id="PF01430">
    <property type="entry name" value="HSP33"/>
    <property type="match status" value="1"/>
</dbReference>
<protein>
    <recommendedName>
        <fullName evidence="6">33 kDa chaperonin</fullName>
    </recommendedName>
    <alternativeName>
        <fullName evidence="6">Heat shock protein 33 homolog</fullName>
        <shortName evidence="6">HSP33</shortName>
    </alternativeName>
</protein>
<comment type="function">
    <text evidence="6">Redox regulated molecular chaperone. Protects both thermally unfolding and oxidatively damaged proteins from irreversible aggregation. Plays an important role in the bacterial defense system toward oxidative stress.</text>
</comment>
<dbReference type="GO" id="GO:0042026">
    <property type="term" value="P:protein refolding"/>
    <property type="evidence" value="ECO:0007669"/>
    <property type="project" value="TreeGrafter"/>
</dbReference>
<comment type="PTM">
    <text evidence="6">Under oxidizing conditions two disulfide bonds are formed involving the reactive cysteines. Under reducing conditions zinc is bound to the reactive cysteines and the protein is inactive.</text>
</comment>
<dbReference type="CDD" id="cd00498">
    <property type="entry name" value="Hsp33"/>
    <property type="match status" value="1"/>
</dbReference>
<reference evidence="7" key="2">
    <citation type="submission" date="2021-04" db="EMBL/GenBank/DDBJ databases">
        <authorList>
            <person name="Gilroy R."/>
        </authorList>
    </citation>
    <scope>NUCLEOTIDE SEQUENCE</scope>
    <source>
        <strain evidence="7">F6-6636</strain>
    </source>
</reference>
<dbReference type="PANTHER" id="PTHR30111:SF1">
    <property type="entry name" value="33 KDA CHAPERONIN"/>
    <property type="match status" value="1"/>
</dbReference>